<evidence type="ECO:0000313" key="3">
    <source>
        <dbReference type="Proteomes" id="UP000326924"/>
    </source>
</evidence>
<keyword evidence="3" id="KW-1185">Reference proteome</keyword>
<evidence type="ECO:0008006" key="4">
    <source>
        <dbReference type="Google" id="ProtNLM"/>
    </source>
</evidence>
<evidence type="ECO:0000313" key="2">
    <source>
        <dbReference type="EMBL" id="KAA8897467.1"/>
    </source>
</evidence>
<feature type="signal peptide" evidence="1">
    <location>
        <begin position="1"/>
        <end position="19"/>
    </location>
</feature>
<proteinExistence type="predicted"/>
<protein>
    <recommendedName>
        <fullName evidence="4">Secreted protein</fullName>
    </recommendedName>
</protein>
<dbReference type="InParanoid" id="A0A5J5EN98"/>
<comment type="caution">
    <text evidence="2">The sequence shown here is derived from an EMBL/GenBank/DDBJ whole genome shotgun (WGS) entry which is preliminary data.</text>
</comment>
<keyword evidence="1" id="KW-0732">Signal</keyword>
<sequence length="102" mass="11310">MWLLPWNCLLISMATSDHGMSIGRLHMHVSDMCWISMCCCMIYKTGSIRSWQPCSMPACSVSSCHFAKSGSLSRAGRTVEATFFRPVCSPTQLSRWAAACNP</sequence>
<reference evidence="2 3" key="1">
    <citation type="submission" date="2019-09" db="EMBL/GenBank/DDBJ databases">
        <title>Draft genome of the ectomycorrhizal ascomycete Sphaerosporella brunnea.</title>
        <authorList>
            <consortium name="DOE Joint Genome Institute"/>
            <person name="Benucci G.M."/>
            <person name="Marozzi G."/>
            <person name="Antonielli L."/>
            <person name="Sanchez S."/>
            <person name="Marco P."/>
            <person name="Wang X."/>
            <person name="Falini L.B."/>
            <person name="Barry K."/>
            <person name="Haridas S."/>
            <person name="Lipzen A."/>
            <person name="Labutti K."/>
            <person name="Grigoriev I.V."/>
            <person name="Murat C."/>
            <person name="Martin F."/>
            <person name="Albertini E."/>
            <person name="Donnini D."/>
            <person name="Bonito G."/>
        </authorList>
    </citation>
    <scope>NUCLEOTIDE SEQUENCE [LARGE SCALE GENOMIC DNA]</scope>
    <source>
        <strain evidence="2 3">Sb_GMNB300</strain>
    </source>
</reference>
<evidence type="ECO:0000256" key="1">
    <source>
        <dbReference type="SAM" id="SignalP"/>
    </source>
</evidence>
<dbReference type="Proteomes" id="UP000326924">
    <property type="component" value="Unassembled WGS sequence"/>
</dbReference>
<dbReference type="AlphaFoldDB" id="A0A5J5EN98"/>
<gene>
    <name evidence="2" type="ORF">FN846DRAFT_232743</name>
</gene>
<name>A0A5J5EN98_9PEZI</name>
<feature type="chain" id="PRO_5023890252" description="Secreted protein" evidence="1">
    <location>
        <begin position="20"/>
        <end position="102"/>
    </location>
</feature>
<dbReference type="EMBL" id="VXIS01000198">
    <property type="protein sequence ID" value="KAA8897467.1"/>
    <property type="molecule type" value="Genomic_DNA"/>
</dbReference>
<organism evidence="2 3">
    <name type="scientific">Sphaerosporella brunnea</name>
    <dbReference type="NCBI Taxonomy" id="1250544"/>
    <lineage>
        <taxon>Eukaryota</taxon>
        <taxon>Fungi</taxon>
        <taxon>Dikarya</taxon>
        <taxon>Ascomycota</taxon>
        <taxon>Pezizomycotina</taxon>
        <taxon>Pezizomycetes</taxon>
        <taxon>Pezizales</taxon>
        <taxon>Pyronemataceae</taxon>
        <taxon>Sphaerosporella</taxon>
    </lineage>
</organism>
<accession>A0A5J5EN98</accession>